<accession>A0ABV0LPR4</accession>
<dbReference type="Pfam" id="PF10706">
    <property type="entry name" value="Aminoglyc_resit"/>
    <property type="match status" value="1"/>
</dbReference>
<dbReference type="EMBL" id="JBDZYD010000015">
    <property type="protein sequence ID" value="MEQ0564281.1"/>
    <property type="molecule type" value="Genomic_DNA"/>
</dbReference>
<sequence length="190" mass="21480">MTWDPASPSEVATLFAEIGVPWWIAGGYAIEFAVGHAFREHADVDVLLLRRDQLAVQEALASWEWWAADPPGTLRPWRRGEFLPAGIDDVWCRPGPSAPWRIQVMLDETDGGEWVSRRNPAMRRPIARIGEVSADGIPYLAPEVQLLAKSRDIRPKDEQDFAEALPVLDADQRRWLADALDDAHPWRARL</sequence>
<dbReference type="RefSeq" id="WP_348955346.1">
    <property type="nucleotide sequence ID" value="NZ_JBDZYD010000015.1"/>
</dbReference>
<dbReference type="Proteomes" id="UP001440984">
    <property type="component" value="Unassembled WGS sequence"/>
</dbReference>
<keyword evidence="2" id="KW-1185">Reference proteome</keyword>
<dbReference type="InterPro" id="IPR019646">
    <property type="entry name" value="Aminoglyc_AdlTrfase"/>
</dbReference>
<evidence type="ECO:0000313" key="2">
    <source>
        <dbReference type="Proteomes" id="UP001440984"/>
    </source>
</evidence>
<organism evidence="1 2">
    <name type="scientific">Amycolatopsis melonis</name>
    <dbReference type="NCBI Taxonomy" id="3156488"/>
    <lineage>
        <taxon>Bacteria</taxon>
        <taxon>Bacillati</taxon>
        <taxon>Actinomycetota</taxon>
        <taxon>Actinomycetes</taxon>
        <taxon>Pseudonocardiales</taxon>
        <taxon>Pseudonocardiaceae</taxon>
        <taxon>Amycolatopsis</taxon>
    </lineage>
</organism>
<dbReference type="InterPro" id="IPR043519">
    <property type="entry name" value="NT_sf"/>
</dbReference>
<name>A0ABV0LPR4_9PSEU</name>
<protein>
    <submittedName>
        <fullName evidence="1">Amino acid transporter</fullName>
    </submittedName>
</protein>
<proteinExistence type="predicted"/>
<dbReference type="SUPFAM" id="SSF81301">
    <property type="entry name" value="Nucleotidyltransferase"/>
    <property type="match status" value="1"/>
</dbReference>
<gene>
    <name evidence="1" type="ORF">ABJI51_34830</name>
</gene>
<evidence type="ECO:0000313" key="1">
    <source>
        <dbReference type="EMBL" id="MEQ0564281.1"/>
    </source>
</evidence>
<dbReference type="Gene3D" id="3.30.460.40">
    <property type="match status" value="1"/>
</dbReference>
<reference evidence="1 2" key="1">
    <citation type="submission" date="2024-05" db="EMBL/GenBank/DDBJ databases">
        <authorList>
            <person name="Zhao H."/>
            <person name="Xu Y."/>
            <person name="Lin S."/>
            <person name="Spain J.C."/>
            <person name="Zhou N.-Y."/>
        </authorList>
    </citation>
    <scope>NUCLEOTIDE SEQUENCE [LARGE SCALE GENOMIC DNA]</scope>
    <source>
        <strain evidence="1 2">NEAU-NG30</strain>
    </source>
</reference>
<comment type="caution">
    <text evidence="1">The sequence shown here is derived from an EMBL/GenBank/DDBJ whole genome shotgun (WGS) entry which is preliminary data.</text>
</comment>